<dbReference type="RefSeq" id="WP_220253514.1">
    <property type="nucleotide sequence ID" value="NZ_JAICCF010000006.1"/>
</dbReference>
<accession>A0ABS7GKE0</accession>
<dbReference type="Proteomes" id="UP000812961">
    <property type="component" value="Unassembled WGS sequence"/>
</dbReference>
<evidence type="ECO:0000256" key="1">
    <source>
        <dbReference type="SAM" id="SignalP"/>
    </source>
</evidence>
<dbReference type="Pfam" id="PF20130">
    <property type="entry name" value="DUF6520"/>
    <property type="match status" value="1"/>
</dbReference>
<dbReference type="InterPro" id="IPR045391">
    <property type="entry name" value="DUF6520"/>
</dbReference>
<organism evidence="2 3">
    <name type="scientific">Chitinophaga rhizophila</name>
    <dbReference type="NCBI Taxonomy" id="2866212"/>
    <lineage>
        <taxon>Bacteria</taxon>
        <taxon>Pseudomonadati</taxon>
        <taxon>Bacteroidota</taxon>
        <taxon>Chitinophagia</taxon>
        <taxon>Chitinophagales</taxon>
        <taxon>Chitinophagaceae</taxon>
        <taxon>Chitinophaga</taxon>
    </lineage>
</organism>
<proteinExistence type="predicted"/>
<name>A0ABS7GKE0_9BACT</name>
<keyword evidence="1" id="KW-0732">Signal</keyword>
<dbReference type="EMBL" id="JAICCF010000006">
    <property type="protein sequence ID" value="MBW8688194.1"/>
    <property type="molecule type" value="Genomic_DNA"/>
</dbReference>
<evidence type="ECO:0000313" key="3">
    <source>
        <dbReference type="Proteomes" id="UP000812961"/>
    </source>
</evidence>
<feature type="chain" id="PRO_5046622717" evidence="1">
    <location>
        <begin position="23"/>
        <end position="87"/>
    </location>
</feature>
<protein>
    <submittedName>
        <fullName evidence="2">Uncharacterized protein</fullName>
    </submittedName>
</protein>
<evidence type="ECO:0000313" key="2">
    <source>
        <dbReference type="EMBL" id="MBW8688194.1"/>
    </source>
</evidence>
<sequence length="87" mass="9829">MKKVKFSLMALAVLVAAGSAVATNMQTKSERAEKKYYRASNGQFYEAGVKDYDYICEWAHFGVCTYTFDSATGTYRESESGRILFLR</sequence>
<comment type="caution">
    <text evidence="2">The sequence shown here is derived from an EMBL/GenBank/DDBJ whole genome shotgun (WGS) entry which is preliminary data.</text>
</comment>
<reference evidence="2 3" key="1">
    <citation type="submission" date="2021-08" db="EMBL/GenBank/DDBJ databases">
        <title>The genome sequence of Chitinophaga sp. B61.</title>
        <authorList>
            <person name="Zhang X."/>
        </authorList>
    </citation>
    <scope>NUCLEOTIDE SEQUENCE [LARGE SCALE GENOMIC DNA]</scope>
    <source>
        <strain evidence="2 3">B61</strain>
    </source>
</reference>
<keyword evidence="3" id="KW-1185">Reference proteome</keyword>
<gene>
    <name evidence="2" type="ORF">K1Y79_27915</name>
</gene>
<feature type="signal peptide" evidence="1">
    <location>
        <begin position="1"/>
        <end position="22"/>
    </location>
</feature>